<dbReference type="PANTHER" id="PTHR30055">
    <property type="entry name" value="HTH-TYPE TRANSCRIPTIONAL REGULATOR RUTR"/>
    <property type="match status" value="1"/>
</dbReference>
<dbReference type="PROSITE" id="PS01081">
    <property type="entry name" value="HTH_TETR_1"/>
    <property type="match status" value="1"/>
</dbReference>
<keyword evidence="3" id="KW-0804">Transcription</keyword>
<organism evidence="6 7">
    <name type="scientific">Klenkia marina</name>
    <dbReference type="NCBI Taxonomy" id="1960309"/>
    <lineage>
        <taxon>Bacteria</taxon>
        <taxon>Bacillati</taxon>
        <taxon>Actinomycetota</taxon>
        <taxon>Actinomycetes</taxon>
        <taxon>Geodermatophilales</taxon>
        <taxon>Geodermatophilaceae</taxon>
        <taxon>Klenkia</taxon>
    </lineage>
</organism>
<keyword evidence="1" id="KW-0805">Transcription regulation</keyword>
<dbReference type="EMBL" id="FMUH01000007">
    <property type="protein sequence ID" value="SCX58627.1"/>
    <property type="molecule type" value="Genomic_DNA"/>
</dbReference>
<feature type="domain" description="HTH tetR-type" evidence="5">
    <location>
        <begin position="22"/>
        <end position="82"/>
    </location>
</feature>
<dbReference type="InterPro" id="IPR009057">
    <property type="entry name" value="Homeodomain-like_sf"/>
</dbReference>
<dbReference type="Pfam" id="PF17754">
    <property type="entry name" value="TetR_C_14"/>
    <property type="match status" value="1"/>
</dbReference>
<dbReference type="Proteomes" id="UP000198981">
    <property type="component" value="Unassembled WGS sequence"/>
</dbReference>
<dbReference type="InterPro" id="IPR041347">
    <property type="entry name" value="MftR_C"/>
</dbReference>
<evidence type="ECO:0000313" key="7">
    <source>
        <dbReference type="Proteomes" id="UP000198981"/>
    </source>
</evidence>
<dbReference type="PRINTS" id="PR00455">
    <property type="entry name" value="HTHTETR"/>
</dbReference>
<dbReference type="GO" id="GO:0000976">
    <property type="term" value="F:transcription cis-regulatory region binding"/>
    <property type="evidence" value="ECO:0007669"/>
    <property type="project" value="TreeGrafter"/>
</dbReference>
<dbReference type="InterPro" id="IPR050109">
    <property type="entry name" value="HTH-type_TetR-like_transc_reg"/>
</dbReference>
<feature type="DNA-binding region" description="H-T-H motif" evidence="4">
    <location>
        <begin position="45"/>
        <end position="64"/>
    </location>
</feature>
<evidence type="ECO:0000256" key="1">
    <source>
        <dbReference type="ARBA" id="ARBA00023015"/>
    </source>
</evidence>
<name>A0A1G4YYV9_9ACTN</name>
<evidence type="ECO:0000256" key="2">
    <source>
        <dbReference type="ARBA" id="ARBA00023125"/>
    </source>
</evidence>
<evidence type="ECO:0000256" key="3">
    <source>
        <dbReference type="ARBA" id="ARBA00023163"/>
    </source>
</evidence>
<proteinExistence type="predicted"/>
<dbReference type="SUPFAM" id="SSF46689">
    <property type="entry name" value="Homeodomain-like"/>
    <property type="match status" value="1"/>
</dbReference>
<keyword evidence="2 4" id="KW-0238">DNA-binding</keyword>
<dbReference type="Gene3D" id="1.10.357.10">
    <property type="entry name" value="Tetracycline Repressor, domain 2"/>
    <property type="match status" value="1"/>
</dbReference>
<dbReference type="InterPro" id="IPR001647">
    <property type="entry name" value="HTH_TetR"/>
</dbReference>
<evidence type="ECO:0000259" key="5">
    <source>
        <dbReference type="PROSITE" id="PS50977"/>
    </source>
</evidence>
<reference evidence="7" key="1">
    <citation type="submission" date="2016-10" db="EMBL/GenBank/DDBJ databases">
        <authorList>
            <person name="Varghese N."/>
            <person name="Submissions S."/>
        </authorList>
    </citation>
    <scope>NUCLEOTIDE SEQUENCE [LARGE SCALE GENOMIC DNA]</scope>
    <source>
        <strain evidence="7">DSM 45722</strain>
    </source>
</reference>
<evidence type="ECO:0000313" key="6">
    <source>
        <dbReference type="EMBL" id="SCX58627.1"/>
    </source>
</evidence>
<evidence type="ECO:0000256" key="4">
    <source>
        <dbReference type="PROSITE-ProRule" id="PRU00335"/>
    </source>
</evidence>
<sequence>MRQRTWDDAPVAERDWRAQKRDSTRARLTAAAFALFDERGYSSVSVGDIAHGAGVSVPTFYAYFRTKEHVVLPDQDLDWIAGHLAAQPPDLPLPEQLRLGLRTLVAGLTREQEELALRRWRYVQADPGLQMRAAERENHSARVVVAELGVDPATPAGSAIVVVVVACLRAATAAMVRWAAADGRHPLPDLVDEAFAALRSM</sequence>
<dbReference type="InterPro" id="IPR023772">
    <property type="entry name" value="DNA-bd_HTH_TetR-type_CS"/>
</dbReference>
<keyword evidence="7" id="KW-1185">Reference proteome</keyword>
<dbReference type="STRING" id="1960309.SAMN03159343_3806"/>
<protein>
    <submittedName>
        <fullName evidence="6">Transcriptional regulator, TetR family</fullName>
    </submittedName>
</protein>
<dbReference type="GO" id="GO:0003700">
    <property type="term" value="F:DNA-binding transcription factor activity"/>
    <property type="evidence" value="ECO:0007669"/>
    <property type="project" value="TreeGrafter"/>
</dbReference>
<dbReference type="PANTHER" id="PTHR30055:SF238">
    <property type="entry name" value="MYCOFACTOCIN BIOSYNTHESIS TRANSCRIPTIONAL REGULATOR MFTR-RELATED"/>
    <property type="match status" value="1"/>
</dbReference>
<dbReference type="Gene3D" id="1.10.10.60">
    <property type="entry name" value="Homeodomain-like"/>
    <property type="match status" value="1"/>
</dbReference>
<accession>A0A1G4YYV9</accession>
<dbReference type="AlphaFoldDB" id="A0A1G4YYV9"/>
<gene>
    <name evidence="6" type="ORF">SAMN03159343_3806</name>
</gene>
<dbReference type="Pfam" id="PF00440">
    <property type="entry name" value="TetR_N"/>
    <property type="match status" value="1"/>
</dbReference>
<dbReference type="PROSITE" id="PS50977">
    <property type="entry name" value="HTH_TETR_2"/>
    <property type="match status" value="1"/>
</dbReference>